<dbReference type="AlphaFoldDB" id="A0A1H2IIL1"/>
<feature type="compositionally biased region" description="Polar residues" evidence="1">
    <location>
        <begin position="47"/>
        <end position="58"/>
    </location>
</feature>
<evidence type="ECO:0000313" key="2">
    <source>
        <dbReference type="EMBL" id="SDU43904.1"/>
    </source>
</evidence>
<organism evidence="2 3">
    <name type="scientific">Desulfobacula phenolica</name>
    <dbReference type="NCBI Taxonomy" id="90732"/>
    <lineage>
        <taxon>Bacteria</taxon>
        <taxon>Pseudomonadati</taxon>
        <taxon>Thermodesulfobacteriota</taxon>
        <taxon>Desulfobacteria</taxon>
        <taxon>Desulfobacterales</taxon>
        <taxon>Desulfobacteraceae</taxon>
        <taxon>Desulfobacula</taxon>
    </lineage>
</organism>
<feature type="region of interest" description="Disordered" evidence="1">
    <location>
        <begin position="1"/>
        <end position="58"/>
    </location>
</feature>
<protein>
    <submittedName>
        <fullName evidence="2">Uncharacterized protein</fullName>
    </submittedName>
</protein>
<name>A0A1H2IIL1_9BACT</name>
<sequence>MMKTMYRKTRSSGNQPLPTGRRFWGAHSQGLVSTSASRRSKSERRTVTQNYEHFQNGK</sequence>
<keyword evidence="3" id="KW-1185">Reference proteome</keyword>
<dbReference type="Proteomes" id="UP000199608">
    <property type="component" value="Unassembled WGS sequence"/>
</dbReference>
<feature type="compositionally biased region" description="Basic residues" evidence="1">
    <location>
        <begin position="1"/>
        <end position="10"/>
    </location>
</feature>
<dbReference type="EMBL" id="FNLL01000008">
    <property type="protein sequence ID" value="SDU43904.1"/>
    <property type="molecule type" value="Genomic_DNA"/>
</dbReference>
<evidence type="ECO:0000256" key="1">
    <source>
        <dbReference type="SAM" id="MobiDB-lite"/>
    </source>
</evidence>
<proteinExistence type="predicted"/>
<gene>
    <name evidence="2" type="ORF">SAMN04487931_108218</name>
</gene>
<accession>A0A1H2IIL1</accession>
<evidence type="ECO:0000313" key="3">
    <source>
        <dbReference type="Proteomes" id="UP000199608"/>
    </source>
</evidence>
<reference evidence="3" key="1">
    <citation type="submission" date="2016-10" db="EMBL/GenBank/DDBJ databases">
        <authorList>
            <person name="Varghese N."/>
            <person name="Submissions S."/>
        </authorList>
    </citation>
    <scope>NUCLEOTIDE SEQUENCE [LARGE SCALE GENOMIC DNA]</scope>
    <source>
        <strain evidence="3">DSM 3384</strain>
    </source>
</reference>